<dbReference type="PANTHER" id="PTHR12818:SF0">
    <property type="entry name" value="TRNA (ADENINE(37)-N6)-METHYLTRANSFERASE"/>
    <property type="match status" value="1"/>
</dbReference>
<keyword evidence="4" id="KW-0808">Transferase</keyword>
<feature type="domain" description="TsaA-like" evidence="3">
    <location>
        <begin position="4"/>
        <end position="144"/>
    </location>
</feature>
<proteinExistence type="inferred from homology"/>
<name>A0A2W1JTH2_9CYAN</name>
<dbReference type="Pfam" id="PF18389">
    <property type="entry name" value="TrmO_C"/>
    <property type="match status" value="1"/>
</dbReference>
<protein>
    <submittedName>
        <fullName evidence="4">tRNA (Adenine(37)-N6)-methyltransferase</fullName>
        <ecNumber evidence="4">2.1.1.-</ecNumber>
    </submittedName>
</protein>
<dbReference type="Proteomes" id="UP000248857">
    <property type="component" value="Unassembled WGS sequence"/>
</dbReference>
<dbReference type="Gene3D" id="3.30.2310.10">
    <property type="entry name" value="YaeB-like"/>
    <property type="match status" value="1"/>
</dbReference>
<dbReference type="GO" id="GO:0032259">
    <property type="term" value="P:methylation"/>
    <property type="evidence" value="ECO:0007669"/>
    <property type="project" value="UniProtKB-KW"/>
</dbReference>
<dbReference type="InterPro" id="IPR040372">
    <property type="entry name" value="YaeB-like"/>
</dbReference>
<dbReference type="InterPro" id="IPR036413">
    <property type="entry name" value="YaeB-like_sf"/>
</dbReference>
<dbReference type="EMBL" id="PQWO01000013">
    <property type="protein sequence ID" value="PZD71937.1"/>
    <property type="molecule type" value="Genomic_DNA"/>
</dbReference>
<dbReference type="InterPro" id="IPR036414">
    <property type="entry name" value="YaeB_N_sf"/>
</dbReference>
<dbReference type="GO" id="GO:0008168">
    <property type="term" value="F:methyltransferase activity"/>
    <property type="evidence" value="ECO:0007669"/>
    <property type="project" value="UniProtKB-KW"/>
</dbReference>
<dbReference type="Pfam" id="PF01980">
    <property type="entry name" value="TrmO_N"/>
    <property type="match status" value="1"/>
</dbReference>
<keyword evidence="5" id="KW-1185">Reference proteome</keyword>
<evidence type="ECO:0000256" key="2">
    <source>
        <dbReference type="ARBA" id="ARBA00033753"/>
    </source>
</evidence>
<gene>
    <name evidence="4" type="primary">trmO_1</name>
    <name evidence="4" type="ORF">C1752_04330</name>
</gene>
<dbReference type="InterPro" id="IPR023370">
    <property type="entry name" value="TrmO-like_N"/>
</dbReference>
<reference evidence="4 5" key="1">
    <citation type="journal article" date="2018" name="Sci. Rep.">
        <title>A novel species of the marine cyanobacterium Acaryochloris with a unique pigment content and lifestyle.</title>
        <authorList>
            <person name="Partensky F."/>
            <person name="Six C."/>
            <person name="Ratin M."/>
            <person name="Garczarek L."/>
            <person name="Vaulot D."/>
            <person name="Probert I."/>
            <person name="Calteau A."/>
            <person name="Gourvil P."/>
            <person name="Marie D."/>
            <person name="Grebert T."/>
            <person name="Bouchier C."/>
            <person name="Le Panse S."/>
            <person name="Gachenot M."/>
            <person name="Rodriguez F."/>
            <person name="Garrido J.L."/>
        </authorList>
    </citation>
    <scope>NUCLEOTIDE SEQUENCE [LARGE SCALE GENOMIC DNA]</scope>
    <source>
        <strain evidence="4 5">RCC1774</strain>
    </source>
</reference>
<dbReference type="PROSITE" id="PS51668">
    <property type="entry name" value="TSAA_2"/>
    <property type="match status" value="1"/>
</dbReference>
<dbReference type="Gene3D" id="2.40.30.70">
    <property type="entry name" value="YaeB-like"/>
    <property type="match status" value="1"/>
</dbReference>
<evidence type="ECO:0000313" key="4">
    <source>
        <dbReference type="EMBL" id="PZD71937.1"/>
    </source>
</evidence>
<comment type="caution">
    <text evidence="4">The sequence shown here is derived from an EMBL/GenBank/DDBJ whole genome shotgun (WGS) entry which is preliminary data.</text>
</comment>
<evidence type="ECO:0000313" key="5">
    <source>
        <dbReference type="Proteomes" id="UP000248857"/>
    </source>
</evidence>
<organism evidence="4 5">
    <name type="scientific">Acaryochloris thomasi RCC1774</name>
    <dbReference type="NCBI Taxonomy" id="1764569"/>
    <lineage>
        <taxon>Bacteria</taxon>
        <taxon>Bacillati</taxon>
        <taxon>Cyanobacteriota</taxon>
        <taxon>Cyanophyceae</taxon>
        <taxon>Acaryochloridales</taxon>
        <taxon>Acaryochloridaceae</taxon>
        <taxon>Acaryochloris</taxon>
        <taxon>Acaryochloris thomasi</taxon>
    </lineage>
</organism>
<evidence type="ECO:0000259" key="3">
    <source>
        <dbReference type="PROSITE" id="PS51668"/>
    </source>
</evidence>
<dbReference type="InterPro" id="IPR041369">
    <property type="entry name" value="TrmO_C"/>
</dbReference>
<keyword evidence="1" id="KW-0949">S-adenosyl-L-methionine</keyword>
<dbReference type="EC" id="2.1.1.-" evidence="4"/>
<evidence type="ECO:0000256" key="1">
    <source>
        <dbReference type="ARBA" id="ARBA00022691"/>
    </source>
</evidence>
<dbReference type="AlphaFoldDB" id="A0A2W1JTH2"/>
<accession>A0A2W1JTH2</accession>
<dbReference type="RefSeq" id="WP_274704527.1">
    <property type="nucleotide sequence ID" value="NZ_CAWNWM010000013.1"/>
</dbReference>
<dbReference type="CDD" id="cd09281">
    <property type="entry name" value="UPF0066"/>
    <property type="match status" value="1"/>
</dbReference>
<sequence length="235" mass="25829">MITLTPIAHVQSCYPERFGIPRQAGLVPSATAAIVFSKSENHKLSLRGLERFSHIWVVFLFHQGYAKTKPLVQPPRLGGKKTMGVYATRSPNRPNPIGLSAVSLDRVDYQSDKILIHIRGGDFLDGTPVLDIKPYIPYADAIPEADSAWAIAEPPPLLVLWSAAAQSALEASQGVHVEQVRTLIAETIAQDPRPAHERGKDGRPGQQWNMRVKGFDVFWQVEAGVATVTHLTQLS</sequence>
<comment type="similarity">
    <text evidence="2">Belongs to the tRNA methyltransferase O family.</text>
</comment>
<keyword evidence="4" id="KW-0489">Methyltransferase</keyword>
<dbReference type="PANTHER" id="PTHR12818">
    <property type="entry name" value="TRNA (ADENINE(37)-N6)-METHYLTRANSFERASE"/>
    <property type="match status" value="1"/>
</dbReference>
<dbReference type="NCBIfam" id="TIGR00104">
    <property type="entry name" value="tRNA_TsaA"/>
    <property type="match status" value="1"/>
</dbReference>
<dbReference type="SUPFAM" id="SSF118196">
    <property type="entry name" value="YaeB-like"/>
    <property type="match status" value="1"/>
</dbReference>